<dbReference type="SFLD" id="SFLDF00009">
    <property type="entry name" value="o-succinylbenzoate_synthase"/>
    <property type="match status" value="1"/>
</dbReference>
<dbReference type="Proteomes" id="UP000593626">
    <property type="component" value="Chromosome"/>
</dbReference>
<evidence type="ECO:0000256" key="5">
    <source>
        <dbReference type="ARBA" id="ARBA00029491"/>
    </source>
</evidence>
<accession>A0A7S8HGD3</accession>
<dbReference type="EMBL" id="CP049742">
    <property type="protein sequence ID" value="QPC47315.1"/>
    <property type="molecule type" value="Genomic_DNA"/>
</dbReference>
<dbReference type="GO" id="GO:0046872">
    <property type="term" value="F:metal ion binding"/>
    <property type="evidence" value="ECO:0007669"/>
    <property type="project" value="UniProtKB-KW"/>
</dbReference>
<evidence type="ECO:0000256" key="4">
    <source>
        <dbReference type="ARBA" id="ARBA00023239"/>
    </source>
</evidence>
<dbReference type="NCBIfam" id="TIGR01928">
    <property type="entry name" value="menC_lowGC_arch"/>
    <property type="match status" value="1"/>
</dbReference>
<dbReference type="GO" id="GO:0009234">
    <property type="term" value="P:menaquinone biosynthetic process"/>
    <property type="evidence" value="ECO:0007669"/>
    <property type="project" value="UniProtKB-UniRule"/>
</dbReference>
<keyword evidence="2" id="KW-0479">Metal-binding</keyword>
<dbReference type="SUPFAM" id="SSF51604">
    <property type="entry name" value="Enolase C-terminal domain-like"/>
    <property type="match status" value="1"/>
</dbReference>
<gene>
    <name evidence="8" type="primary">menC</name>
    <name evidence="8" type="ORF">G8O30_10205</name>
</gene>
<dbReference type="AlphaFoldDB" id="A0A7S8HGD3"/>
<dbReference type="Gene3D" id="3.30.390.10">
    <property type="entry name" value="Enolase-like, N-terminal domain"/>
    <property type="match status" value="1"/>
</dbReference>
<dbReference type="Pfam" id="PF13378">
    <property type="entry name" value="MR_MLE_C"/>
    <property type="match status" value="1"/>
</dbReference>
<evidence type="ECO:0000313" key="9">
    <source>
        <dbReference type="Proteomes" id="UP000593626"/>
    </source>
</evidence>
<dbReference type="Gene3D" id="3.20.20.120">
    <property type="entry name" value="Enolase-like C-terminal domain"/>
    <property type="match status" value="1"/>
</dbReference>
<dbReference type="SMART" id="SM00922">
    <property type="entry name" value="MR_MLE"/>
    <property type="match status" value="1"/>
</dbReference>
<dbReference type="UniPathway" id="UPA01057">
    <property type="reaction ID" value="UER00165"/>
</dbReference>
<dbReference type="EC" id="4.2.1.113" evidence="5 6"/>
<dbReference type="PANTHER" id="PTHR48073">
    <property type="entry name" value="O-SUCCINYLBENZOATE SYNTHASE-RELATED"/>
    <property type="match status" value="1"/>
</dbReference>
<dbReference type="InterPro" id="IPR013342">
    <property type="entry name" value="Mandelate_racemase_C"/>
</dbReference>
<dbReference type="RefSeq" id="WP_239671986.1">
    <property type="nucleotide sequence ID" value="NZ_CP049742.1"/>
</dbReference>
<keyword evidence="3" id="KW-0460">Magnesium</keyword>
<proteinExistence type="predicted"/>
<dbReference type="UniPathway" id="UPA00079"/>
<comment type="cofactor">
    <cofactor evidence="1">
        <name>a divalent metal cation</name>
        <dbReference type="ChEBI" id="CHEBI:60240"/>
    </cofactor>
</comment>
<dbReference type="GO" id="GO:0016854">
    <property type="term" value="F:racemase and epimerase activity"/>
    <property type="evidence" value="ECO:0007669"/>
    <property type="project" value="UniProtKB-ARBA"/>
</dbReference>
<dbReference type="KEGG" id="mcui:G8O30_10205"/>
<name>A0A7S8HGD3_9BACI</name>
<dbReference type="PANTHER" id="PTHR48073:SF5">
    <property type="entry name" value="O-SUCCINYLBENZOATE SYNTHASE"/>
    <property type="match status" value="1"/>
</dbReference>
<dbReference type="InterPro" id="IPR029065">
    <property type="entry name" value="Enolase_C-like"/>
</dbReference>
<feature type="domain" description="Mandelate racemase/muconate lactonizing enzyme C-terminal" evidence="7">
    <location>
        <begin position="144"/>
        <end position="236"/>
    </location>
</feature>
<evidence type="ECO:0000256" key="3">
    <source>
        <dbReference type="ARBA" id="ARBA00022842"/>
    </source>
</evidence>
<dbReference type="InterPro" id="IPR013341">
    <property type="entry name" value="Mandelate_racemase_N_dom"/>
</dbReference>
<dbReference type="Pfam" id="PF02746">
    <property type="entry name" value="MR_MLE_N"/>
    <property type="match status" value="1"/>
</dbReference>
<evidence type="ECO:0000256" key="1">
    <source>
        <dbReference type="ARBA" id="ARBA00001968"/>
    </source>
</evidence>
<reference evidence="8 9" key="1">
    <citation type="submission" date="2019-07" db="EMBL/GenBank/DDBJ databases">
        <title>Genome sequence of 2 isolates from Red Sea Mangroves.</title>
        <authorList>
            <person name="Sefrji F."/>
            <person name="Michoud G."/>
            <person name="Merlino G."/>
            <person name="Daffonchio D."/>
        </authorList>
    </citation>
    <scope>NUCLEOTIDE SEQUENCE [LARGE SCALE GENOMIC DNA]</scope>
    <source>
        <strain evidence="8 9">R1DC41</strain>
    </source>
</reference>
<evidence type="ECO:0000256" key="6">
    <source>
        <dbReference type="NCBIfam" id="TIGR01928"/>
    </source>
</evidence>
<dbReference type="InterPro" id="IPR029017">
    <property type="entry name" value="Enolase-like_N"/>
</dbReference>
<dbReference type="SUPFAM" id="SSF54826">
    <property type="entry name" value="Enolase N-terminal domain-like"/>
    <property type="match status" value="1"/>
</dbReference>
<protein>
    <recommendedName>
        <fullName evidence="5 6">o-succinylbenzoate synthase</fullName>
        <ecNumber evidence="5 6">4.2.1.113</ecNumber>
    </recommendedName>
</protein>
<dbReference type="SFLD" id="SFLDS00001">
    <property type="entry name" value="Enolase"/>
    <property type="match status" value="1"/>
</dbReference>
<dbReference type="GO" id="GO:0043748">
    <property type="term" value="F:O-succinylbenzoate synthase activity"/>
    <property type="evidence" value="ECO:0007669"/>
    <property type="project" value="UniProtKB-EC"/>
</dbReference>
<keyword evidence="9" id="KW-1185">Reference proteome</keyword>
<dbReference type="SFLD" id="SFLDG00180">
    <property type="entry name" value="muconate_cycloisomerase"/>
    <property type="match status" value="1"/>
</dbReference>
<dbReference type="InterPro" id="IPR010197">
    <property type="entry name" value="OSBS/NAAAR"/>
</dbReference>
<keyword evidence="4 8" id="KW-0456">Lyase</keyword>
<sequence>MIGKIIKATLNVIEMPLKRPFSTHLQSLHSRKGILLELQTEDGVIGLGEAVAFESPWYTEETVETEIHALQQWLLPIIIDQTFDQPIDAYIKMSNVRRNYMSKAAIDMALWDIYAKVKQMNLADLIGSKKKEMYVGAVLATSSFAMMKNRAEELYRDGYTRFKVKIDGKETFEQIKELKRNYPNIAFMVDANGAFTLDDMDLLKEIDKEGFLLIEQPFAVDDLVEHSLLQRTISTPVCLDESITSIQELKTAHALGAIKALNVKVGRVGGLTPALEMIEYCREHGIEVWCGGMIEFGVSRAVNVALASREEFDIPGDIVASDVYWEHDVVTDPVKVKDGKVHRYTKAGIGVELDYDFVKTVTIKTITM</sequence>
<evidence type="ECO:0000259" key="7">
    <source>
        <dbReference type="SMART" id="SM00922"/>
    </source>
</evidence>
<organism evidence="8 9">
    <name type="scientific">Mangrovibacillus cuniculi</name>
    <dbReference type="NCBI Taxonomy" id="2593652"/>
    <lineage>
        <taxon>Bacteria</taxon>
        <taxon>Bacillati</taxon>
        <taxon>Bacillota</taxon>
        <taxon>Bacilli</taxon>
        <taxon>Bacillales</taxon>
        <taxon>Bacillaceae</taxon>
        <taxon>Mangrovibacillus</taxon>
    </lineage>
</organism>
<evidence type="ECO:0000313" key="8">
    <source>
        <dbReference type="EMBL" id="QPC47315.1"/>
    </source>
</evidence>
<evidence type="ECO:0000256" key="2">
    <source>
        <dbReference type="ARBA" id="ARBA00022723"/>
    </source>
</evidence>
<dbReference type="InterPro" id="IPR036849">
    <property type="entry name" value="Enolase-like_C_sf"/>
</dbReference>